<dbReference type="PANTHER" id="PTHR43859:SF4">
    <property type="entry name" value="BUTANOATE--COA LIGASE AAE1-RELATED"/>
    <property type="match status" value="1"/>
</dbReference>
<dbReference type="Proteomes" id="UP000093898">
    <property type="component" value="Unassembled WGS sequence"/>
</dbReference>
<comment type="catalytic activity">
    <reaction evidence="6">
        <text>a long-chain fatty acid + ATP + CoA = a long-chain fatty acyl-CoA + AMP + diphosphate</text>
        <dbReference type="Rhea" id="RHEA:15421"/>
        <dbReference type="ChEBI" id="CHEBI:30616"/>
        <dbReference type="ChEBI" id="CHEBI:33019"/>
        <dbReference type="ChEBI" id="CHEBI:57287"/>
        <dbReference type="ChEBI" id="CHEBI:57560"/>
        <dbReference type="ChEBI" id="CHEBI:83139"/>
        <dbReference type="ChEBI" id="CHEBI:456215"/>
        <dbReference type="EC" id="6.2.1.3"/>
    </reaction>
</comment>
<keyword evidence="3" id="KW-0276">Fatty acid metabolism</keyword>
<dbReference type="GO" id="GO:0004467">
    <property type="term" value="F:long-chain fatty acid-CoA ligase activity"/>
    <property type="evidence" value="ECO:0007669"/>
    <property type="project" value="UniProtKB-EC"/>
</dbReference>
<evidence type="ECO:0000256" key="8">
    <source>
        <dbReference type="ARBA" id="ARBA00076959"/>
    </source>
</evidence>
<evidence type="ECO:0000313" key="14">
    <source>
        <dbReference type="Proteomes" id="UP000093898"/>
    </source>
</evidence>
<dbReference type="PANTHER" id="PTHR43859">
    <property type="entry name" value="ACYL-ACTIVATING ENZYME"/>
    <property type="match status" value="1"/>
</dbReference>
<dbReference type="EC" id="6.2.1.3" evidence="5"/>
<dbReference type="InterPro" id="IPR025110">
    <property type="entry name" value="AMP-bd_C"/>
</dbReference>
<feature type="domain" description="AMP-dependent synthetase/ligase" evidence="11">
    <location>
        <begin position="20"/>
        <end position="395"/>
    </location>
</feature>
<evidence type="ECO:0000256" key="6">
    <source>
        <dbReference type="ARBA" id="ARBA00036813"/>
    </source>
</evidence>
<evidence type="ECO:0000256" key="5">
    <source>
        <dbReference type="ARBA" id="ARBA00026121"/>
    </source>
</evidence>
<dbReference type="PROSITE" id="PS00455">
    <property type="entry name" value="AMP_BINDING"/>
    <property type="match status" value="1"/>
</dbReference>
<dbReference type="NCBIfam" id="NF004837">
    <property type="entry name" value="PRK06187.1"/>
    <property type="match status" value="1"/>
</dbReference>
<dbReference type="FunFam" id="3.30.300.30:FF:000008">
    <property type="entry name" value="2,3-dihydroxybenzoate-AMP ligase"/>
    <property type="match status" value="1"/>
</dbReference>
<dbReference type="Pfam" id="PF00501">
    <property type="entry name" value="AMP-binding"/>
    <property type="match status" value="1"/>
</dbReference>
<proteinExistence type="inferred from homology"/>
<dbReference type="InterPro" id="IPR045851">
    <property type="entry name" value="AMP-bd_C_sf"/>
</dbReference>
<dbReference type="Pfam" id="PF13193">
    <property type="entry name" value="AMP-binding_C"/>
    <property type="match status" value="1"/>
</dbReference>
<evidence type="ECO:0000256" key="9">
    <source>
        <dbReference type="ARBA" id="ARBA00080667"/>
    </source>
</evidence>
<keyword evidence="4" id="KW-0443">Lipid metabolism</keyword>
<evidence type="ECO:0000256" key="3">
    <source>
        <dbReference type="ARBA" id="ARBA00022832"/>
    </source>
</evidence>
<evidence type="ECO:0000313" key="13">
    <source>
        <dbReference type="EMBL" id="OBJ46450.1"/>
    </source>
</evidence>
<keyword evidence="2 13" id="KW-0436">Ligase</keyword>
<evidence type="ECO:0000259" key="11">
    <source>
        <dbReference type="Pfam" id="PF00501"/>
    </source>
</evidence>
<dbReference type="InterPro" id="IPR000873">
    <property type="entry name" value="AMP-dep_synth/lig_dom"/>
</dbReference>
<protein>
    <recommendedName>
        <fullName evidence="7">Long-chain-fatty-acid--CoA ligase FadD13</fullName>
        <ecNumber evidence="5">6.2.1.3</ecNumber>
    </recommendedName>
    <alternativeName>
        <fullName evidence="8">Fatty acyl-CoA ligase</fullName>
    </alternativeName>
    <alternativeName>
        <fullName evidence="10">Fatty acyl-CoA synthetase</fullName>
    </alternativeName>
    <alternativeName>
        <fullName evidence="9">Very-long-chain fatty-acyl-CoA synthetase</fullName>
    </alternativeName>
</protein>
<dbReference type="InterPro" id="IPR042099">
    <property type="entry name" value="ANL_N_sf"/>
</dbReference>
<evidence type="ECO:0000259" key="12">
    <source>
        <dbReference type="Pfam" id="PF13193"/>
    </source>
</evidence>
<evidence type="ECO:0000256" key="1">
    <source>
        <dbReference type="ARBA" id="ARBA00006432"/>
    </source>
</evidence>
<name>A0A1A3HEE4_MYCMU</name>
<accession>A0A1A3HEE4</accession>
<gene>
    <name evidence="13" type="ORF">A5630_11590</name>
</gene>
<dbReference type="InterPro" id="IPR020845">
    <property type="entry name" value="AMP-binding_CS"/>
</dbReference>
<dbReference type="SUPFAM" id="SSF56801">
    <property type="entry name" value="Acetyl-CoA synthetase-like"/>
    <property type="match status" value="1"/>
</dbReference>
<reference evidence="13 14" key="1">
    <citation type="submission" date="2016-06" db="EMBL/GenBank/DDBJ databases">
        <authorList>
            <person name="Kjaerup R.B."/>
            <person name="Dalgaard T.S."/>
            <person name="Juul-Madsen H.R."/>
        </authorList>
    </citation>
    <scope>NUCLEOTIDE SEQUENCE [LARGE SCALE GENOMIC DNA]</scope>
    <source>
        <strain evidence="13 14">1127319.6</strain>
    </source>
</reference>
<sequence length="541" mass="58687">MSMYDQLTLGQLFEHAVGYAADVPIVTRAADGSVRRYTYQEFGARAVRLMNSLDALDIAYGEVVATLASNSDRHLEAYFAVPCAGRVLHTLNPRLSSDDLAYTIKIASDRAIFVDPDMLALLEPIADELTDVRAIVVFGSEVPPTSLRNVVAYEDLIGGRSDQYAPPRIDERHPLGICFSTGTTGRPKGVTYTHRSTVLHALAIATGAGMALGPTDCTCAMVPMFHANCFGLPHAAAAVGAKQVLYEGSFNPSAFVDLLIAERATFSAAVPTIWHAIAADLRTRKLRLPDLRHVITAGARPPTSLVDEFRNDFDVQMLQAYGMTEASPLVGVAWPKHHMSTWEPQRLEHEVSQQSALPMPLVSVELRDDAGEPISWDGTAMGNVHLRGPWISRHYIGGVSAEQFSEGGWFNSGDIAIGSPHGYITIADRSKDLVKSGGEWISSVDIENAIADIPGVAHAAVIAIPDPTWDERPLACVVLHPDAMVDLEVIRANLLKAGFPRWQLPDRIELLPELPLTAVGKVDKKALRKTFATAPTSNPVR</sequence>
<dbReference type="AlphaFoldDB" id="A0A1A3HEE4"/>
<organism evidence="13 14">
    <name type="scientific">Mycolicibacterium mucogenicum</name>
    <name type="common">Mycobacterium mucogenicum</name>
    <dbReference type="NCBI Taxonomy" id="56689"/>
    <lineage>
        <taxon>Bacteria</taxon>
        <taxon>Bacillati</taxon>
        <taxon>Actinomycetota</taxon>
        <taxon>Actinomycetes</taxon>
        <taxon>Mycobacteriales</taxon>
        <taxon>Mycobacteriaceae</taxon>
        <taxon>Mycolicibacterium</taxon>
    </lineage>
</organism>
<evidence type="ECO:0000256" key="4">
    <source>
        <dbReference type="ARBA" id="ARBA00023098"/>
    </source>
</evidence>
<feature type="domain" description="AMP-binding enzyme C-terminal" evidence="12">
    <location>
        <begin position="446"/>
        <end position="521"/>
    </location>
</feature>
<dbReference type="EMBL" id="LZLC01000017">
    <property type="protein sequence ID" value="OBJ46450.1"/>
    <property type="molecule type" value="Genomic_DNA"/>
</dbReference>
<dbReference type="Gene3D" id="3.30.300.30">
    <property type="match status" value="1"/>
</dbReference>
<evidence type="ECO:0000256" key="7">
    <source>
        <dbReference type="ARBA" id="ARBA00069710"/>
    </source>
</evidence>
<evidence type="ECO:0000256" key="10">
    <source>
        <dbReference type="ARBA" id="ARBA00083882"/>
    </source>
</evidence>
<evidence type="ECO:0000256" key="2">
    <source>
        <dbReference type="ARBA" id="ARBA00022598"/>
    </source>
</evidence>
<comment type="similarity">
    <text evidence="1">Belongs to the ATP-dependent AMP-binding enzyme family.</text>
</comment>
<comment type="caution">
    <text evidence="13">The sequence shown here is derived from an EMBL/GenBank/DDBJ whole genome shotgun (WGS) entry which is preliminary data.</text>
</comment>
<dbReference type="Gene3D" id="3.40.50.12780">
    <property type="entry name" value="N-terminal domain of ligase-like"/>
    <property type="match status" value="1"/>
</dbReference>